<dbReference type="InterPro" id="IPR007863">
    <property type="entry name" value="Peptidase_M16_C"/>
</dbReference>
<dbReference type="GO" id="GO:0046872">
    <property type="term" value="F:metal ion binding"/>
    <property type="evidence" value="ECO:0007669"/>
    <property type="project" value="InterPro"/>
</dbReference>
<organism evidence="2 3">
    <name type="scientific">Streptococcus iniae</name>
    <name type="common">Streptococcus shiloi</name>
    <dbReference type="NCBI Taxonomy" id="1346"/>
    <lineage>
        <taxon>Bacteria</taxon>
        <taxon>Bacillati</taxon>
        <taxon>Bacillota</taxon>
        <taxon>Bacilli</taxon>
        <taxon>Lactobacillales</taxon>
        <taxon>Streptococcaceae</taxon>
        <taxon>Streptococcus</taxon>
    </lineage>
</organism>
<reference evidence="2 3" key="1">
    <citation type="submission" date="2018-06" db="EMBL/GenBank/DDBJ databases">
        <title>Mutators as drivers of adaptation in pathogenic bacteria and a risk factor for host jumps and vaccine escape.</title>
        <authorList>
            <person name="Barnes A.C."/>
            <person name="Silayeva O."/>
        </authorList>
    </citation>
    <scope>NUCLEOTIDE SEQUENCE [LARGE SCALE GENOMIC DNA]</scope>
    <source>
        <strain evidence="2 3">QMA0445</strain>
    </source>
</reference>
<dbReference type="InterPro" id="IPR011249">
    <property type="entry name" value="Metalloenz_LuxS/M16"/>
</dbReference>
<dbReference type="OrthoDB" id="9762085at2"/>
<dbReference type="InterPro" id="IPR050361">
    <property type="entry name" value="MPP/UQCRC_Complex"/>
</dbReference>
<dbReference type="GeneID" id="35766646"/>
<dbReference type="EMBL" id="QLQD01000087">
    <property type="protein sequence ID" value="RLU54480.1"/>
    <property type="molecule type" value="Genomic_DNA"/>
</dbReference>
<dbReference type="PANTHER" id="PTHR11851">
    <property type="entry name" value="METALLOPROTEASE"/>
    <property type="match status" value="1"/>
</dbReference>
<name>A0A3L8MEL8_STRIN</name>
<dbReference type="SUPFAM" id="SSF63411">
    <property type="entry name" value="LuxS/MPP-like metallohydrolase"/>
    <property type="match status" value="2"/>
</dbReference>
<dbReference type="Gene3D" id="3.30.830.10">
    <property type="entry name" value="Metalloenzyme, LuxS/M16 peptidase-like"/>
    <property type="match status" value="2"/>
</dbReference>
<dbReference type="PANTHER" id="PTHR11851:SF186">
    <property type="entry name" value="INACTIVE METALLOPROTEASE YMFF-RELATED"/>
    <property type="match status" value="1"/>
</dbReference>
<proteinExistence type="predicted"/>
<sequence length="417" mass="48305">MKIVDGVQLHLIKTKKFKTNHITARFSGDLSQKSVAKRVLVAQMLATANEVYPTAQKFRHRLAELYGATLSTNVSTKGLVHFVDIDITFVQDQYTFTAESVLEEVLLFLKGVLFSPLLSVAQYQPKVFEIEKNNLINYLEADREDSFYYSSLQTRKLFFTDLNLQDSKYGSSESVQKETAYTSYQEFHKMIMEDQIDIYIVGEFDDYRVVQLLHQFPFTARQKTLHFFYRQDYVNVVKESIEQKDINQSVLELAYYCPVNFGESDYFALIILNGMIGSFSHSTLFTKIREDEGLAYSIGSRLDVYTGMLAIYAGIEQKDRTKALQLIIKEINDIKMGRFSSSLIEKTKSMIRSQLIQSEDNCKVIIDREFTRKYIDETFSMADWIKNINKIRKKDIVTVANQLKLQTLFFLEGTINE</sequence>
<feature type="domain" description="Peptidase M16 C-terminal" evidence="1">
    <location>
        <begin position="189"/>
        <end position="349"/>
    </location>
</feature>
<comment type="caution">
    <text evidence="2">The sequence shown here is derived from an EMBL/GenBank/DDBJ whole genome shotgun (WGS) entry which is preliminary data.</text>
</comment>
<dbReference type="KEGG" id="siz:SI82_10070"/>
<dbReference type="AlphaFoldDB" id="A0A3L8MEL8"/>
<gene>
    <name evidence="2" type="ORF">DIY07_10440</name>
</gene>
<dbReference type="RefSeq" id="WP_003100525.1">
    <property type="nucleotide sequence ID" value="NZ_CP010783.1"/>
</dbReference>
<evidence type="ECO:0000313" key="3">
    <source>
        <dbReference type="Proteomes" id="UP000269148"/>
    </source>
</evidence>
<dbReference type="NCBIfam" id="NF047422">
    <property type="entry name" value="YfmF_fam"/>
    <property type="match status" value="1"/>
</dbReference>
<accession>A0A3L8MEL8</accession>
<protein>
    <submittedName>
        <fullName evidence="2">Insulinase family protein</fullName>
    </submittedName>
</protein>
<dbReference type="Pfam" id="PF05193">
    <property type="entry name" value="Peptidase_M16_C"/>
    <property type="match status" value="1"/>
</dbReference>
<evidence type="ECO:0000313" key="2">
    <source>
        <dbReference type="EMBL" id="RLU54480.1"/>
    </source>
</evidence>
<dbReference type="Proteomes" id="UP000269148">
    <property type="component" value="Unassembled WGS sequence"/>
</dbReference>
<evidence type="ECO:0000259" key="1">
    <source>
        <dbReference type="Pfam" id="PF05193"/>
    </source>
</evidence>
<dbReference type="SMR" id="A0A3L8MEL8"/>
<dbReference type="STRING" id="1346.BMF34_10105"/>